<evidence type="ECO:0000313" key="2">
    <source>
        <dbReference type="EMBL" id="BAU71518.1"/>
    </source>
</evidence>
<feature type="region of interest" description="Disordered" evidence="1">
    <location>
        <begin position="52"/>
        <end position="71"/>
    </location>
</feature>
<protein>
    <submittedName>
        <fullName evidence="2">ES cell-expressed Ras</fullName>
    </submittedName>
</protein>
<feature type="region of interest" description="Disordered" evidence="1">
    <location>
        <begin position="1"/>
        <end position="29"/>
    </location>
</feature>
<evidence type="ECO:0000256" key="1">
    <source>
        <dbReference type="SAM" id="MobiDB-lite"/>
    </source>
</evidence>
<accession>A0A146IBT7</accession>
<name>A0A146IBT7_HETGA</name>
<proteinExistence type="predicted"/>
<organism evidence="2">
    <name type="scientific">Heterocephalus glaber</name>
    <name type="common">Naked mole rat</name>
    <dbReference type="NCBI Taxonomy" id="10181"/>
    <lineage>
        <taxon>Eukaryota</taxon>
        <taxon>Metazoa</taxon>
        <taxon>Chordata</taxon>
        <taxon>Craniata</taxon>
        <taxon>Vertebrata</taxon>
        <taxon>Euteleostomi</taxon>
        <taxon>Mammalia</taxon>
        <taxon>Eutheria</taxon>
        <taxon>Euarchontoglires</taxon>
        <taxon>Glires</taxon>
        <taxon>Rodentia</taxon>
        <taxon>Hystricomorpha</taxon>
        <taxon>Bathyergidae</taxon>
        <taxon>Heterocephalus</taxon>
    </lineage>
</organism>
<gene>
    <name evidence="2" type="primary">ERAS</name>
</gene>
<dbReference type="EMBL" id="LC074725">
    <property type="protein sequence ID" value="BAU71518.1"/>
    <property type="molecule type" value="Genomic_DNA"/>
</dbReference>
<sequence length="71" mass="7562">MELPLPPSDVDMGLGTWNPNSQEESHEALEHSKDAIKKLPEYKAVLFGTSGVGKSALTDHPDDPPVLLGGP</sequence>
<dbReference type="AlphaFoldDB" id="A0A146IBT7"/>
<reference evidence="2" key="1">
    <citation type="journal article" date="2016" name="Nat. Commun.">
        <title>Tumour resistance in induced pluripotent stem cells derived from naked mole-rats.</title>
        <authorList>
            <person name="Miyawaki S."/>
            <person name="Kawamura Y."/>
            <person name="Oiwa Y."/>
            <person name="Shimizu A."/>
            <person name="Hachiya T."/>
            <person name="Bono H."/>
            <person name="Koya I."/>
            <person name="Okada Y."/>
            <person name="Kimura T."/>
            <person name="Tsuchiya Y."/>
            <person name="Suzuki S."/>
            <person name="Onishi N."/>
            <person name="Kuzumaki N."/>
            <person name="Matsuzaki Y."/>
            <person name="Narita M."/>
            <person name="Ikeda E."/>
            <person name="Okanoya K."/>
            <person name="Seino K."/>
            <person name="Saya H."/>
            <person name="Okano H."/>
            <person name="Miura K."/>
        </authorList>
    </citation>
    <scope>NUCLEOTIDE SEQUENCE</scope>
    <source>
        <tissue evidence="2">Liver</tissue>
    </source>
</reference>